<proteinExistence type="predicted"/>
<comment type="caution">
    <text evidence="2">The sequence shown here is derived from an EMBL/GenBank/DDBJ whole genome shotgun (WGS) entry which is preliminary data.</text>
</comment>
<dbReference type="Proteomes" id="UP000318148">
    <property type="component" value="Unassembled WGS sequence"/>
</dbReference>
<feature type="non-terminal residue" evidence="2">
    <location>
        <position position="262"/>
    </location>
</feature>
<evidence type="ECO:0000313" key="2">
    <source>
        <dbReference type="EMBL" id="RZO05075.1"/>
    </source>
</evidence>
<feature type="transmembrane region" description="Helical" evidence="1">
    <location>
        <begin position="94"/>
        <end position="113"/>
    </location>
</feature>
<evidence type="ECO:0000313" key="3">
    <source>
        <dbReference type="Proteomes" id="UP000318148"/>
    </source>
</evidence>
<keyword evidence="1" id="KW-1133">Transmembrane helix</keyword>
<feature type="transmembrane region" description="Helical" evidence="1">
    <location>
        <begin position="229"/>
        <end position="247"/>
    </location>
</feature>
<feature type="transmembrane region" description="Helical" evidence="1">
    <location>
        <begin position="54"/>
        <end position="73"/>
    </location>
</feature>
<name>A0A520LK54_9GAMM</name>
<sequence>MNNSKNPYSNFDLKQMIKAIVYTILLFNFGYYIWLDFSVAQHTLFEGSNLGERFRAFTTTIDLSAWIILIAVYELETYALSDEAFTKNKVLLLNFIKFFCVLGIAHTPYAYYINLVEILSAVEIQGVNNLCQLVGMEKSYAFNINYTEITADTCKNLSNASQFFYSDPRTALIVQDATGLDIETHLASVDLVESIAWILIIFAIEINVRLQDKNQASGTIFSIVKYTKVISYTILWSFCGYWIYWGHYMFAWDESMWIAGFF</sequence>
<protein>
    <submittedName>
        <fullName evidence="2">Uncharacterized protein</fullName>
    </submittedName>
</protein>
<organism evidence="2 3">
    <name type="scientific">SAR92 clade bacterium</name>
    <dbReference type="NCBI Taxonomy" id="2315479"/>
    <lineage>
        <taxon>Bacteria</taxon>
        <taxon>Pseudomonadati</taxon>
        <taxon>Pseudomonadota</taxon>
        <taxon>Gammaproteobacteria</taxon>
        <taxon>Cellvibrionales</taxon>
        <taxon>Porticoccaceae</taxon>
        <taxon>SAR92 clade</taxon>
    </lineage>
</organism>
<keyword evidence="1" id="KW-0472">Membrane</keyword>
<evidence type="ECO:0000256" key="1">
    <source>
        <dbReference type="SAM" id="Phobius"/>
    </source>
</evidence>
<reference evidence="2 3" key="1">
    <citation type="submission" date="2019-02" db="EMBL/GenBank/DDBJ databases">
        <title>Prokaryotic population dynamics and viral predation in marine succession experiment using metagenomics: the confinement effect.</title>
        <authorList>
            <person name="Haro-Moreno J.M."/>
            <person name="Rodriguez-Valera F."/>
            <person name="Lopez-Perez M."/>
        </authorList>
    </citation>
    <scope>NUCLEOTIDE SEQUENCE [LARGE SCALE GENOMIC DNA]</scope>
    <source>
        <strain evidence="2">MED-G169</strain>
    </source>
</reference>
<gene>
    <name evidence="2" type="ORF">EVB02_03660</name>
</gene>
<feature type="transmembrane region" description="Helical" evidence="1">
    <location>
        <begin position="191"/>
        <end position="208"/>
    </location>
</feature>
<feature type="transmembrane region" description="Helical" evidence="1">
    <location>
        <begin position="16"/>
        <end position="34"/>
    </location>
</feature>
<dbReference type="AlphaFoldDB" id="A0A520LK54"/>
<dbReference type="EMBL" id="SHBO01000048">
    <property type="protein sequence ID" value="RZO05075.1"/>
    <property type="molecule type" value="Genomic_DNA"/>
</dbReference>
<accession>A0A520LK54</accession>
<keyword evidence="1" id="KW-0812">Transmembrane</keyword>